<dbReference type="Gene3D" id="1.10.490.10">
    <property type="entry name" value="Globins"/>
    <property type="match status" value="1"/>
</dbReference>
<feature type="compositionally biased region" description="Polar residues" evidence="1">
    <location>
        <begin position="235"/>
        <end position="255"/>
    </location>
</feature>
<dbReference type="Proteomes" id="UP000494206">
    <property type="component" value="Unassembled WGS sequence"/>
</dbReference>
<dbReference type="InterPro" id="IPR012292">
    <property type="entry name" value="Globin/Proto"/>
</dbReference>
<dbReference type="EMBL" id="CADEPM010000004">
    <property type="protein sequence ID" value="CAB3404066.1"/>
    <property type="molecule type" value="Genomic_DNA"/>
</dbReference>
<gene>
    <name evidence="2" type="ORF">CBOVIS_LOCUS6460</name>
</gene>
<evidence type="ECO:0000313" key="2">
    <source>
        <dbReference type="EMBL" id="CAB3404066.1"/>
    </source>
</evidence>
<comment type="caution">
    <text evidence="2">The sequence shown here is derived from an EMBL/GenBank/DDBJ whole genome shotgun (WGS) entry which is preliminary data.</text>
</comment>
<dbReference type="GO" id="GO:0020037">
    <property type="term" value="F:heme binding"/>
    <property type="evidence" value="ECO:0007669"/>
    <property type="project" value="InterPro"/>
</dbReference>
<name>A0A8S1F0X3_9PELO</name>
<feature type="compositionally biased region" description="Low complexity" evidence="1">
    <location>
        <begin position="309"/>
        <end position="325"/>
    </location>
</feature>
<keyword evidence="3" id="KW-1185">Reference proteome</keyword>
<proteinExistence type="predicted"/>
<dbReference type="OrthoDB" id="5823130at2759"/>
<feature type="region of interest" description="Disordered" evidence="1">
    <location>
        <begin position="235"/>
        <end position="259"/>
    </location>
</feature>
<sequence>MGNQSARQLSAHKKHVMHSWNTINTHNPQLINDAISEAWLKSAELTPTWVWALVDLPETMHTTYKENAQFLNIINQVRDFLHLLIKVHKCDPEMIKTLAFRLGARHRHYMNEGNDNCYWAPFAQQLPIAMSKMYMRVVNEDSKIRKILRIRSRVAEKSEEEELCESWRHFSCMLIESMKRGYEGCASEKTPLRLSITNSIISMASLRSTRSRSASHFLEPNLSPAIAPMCALLASSPSETENPPKSAQPQPTSPITPYRRRSMFKGGLQTGSQDFTALRNRRMSSPNNPSILLNNCDIQLLKLTQVSPTNTLNTHNKNNNNNNNNGRPVSRINQHRRSITLLNFDRTRSPPS</sequence>
<dbReference type="AlphaFoldDB" id="A0A8S1F0X3"/>
<evidence type="ECO:0000313" key="3">
    <source>
        <dbReference type="Proteomes" id="UP000494206"/>
    </source>
</evidence>
<dbReference type="GO" id="GO:0019825">
    <property type="term" value="F:oxygen binding"/>
    <property type="evidence" value="ECO:0007669"/>
    <property type="project" value="InterPro"/>
</dbReference>
<protein>
    <recommendedName>
        <fullName evidence="4">Globin family profile domain-containing protein</fullName>
    </recommendedName>
</protein>
<accession>A0A8S1F0X3</accession>
<reference evidence="2 3" key="1">
    <citation type="submission" date="2020-04" db="EMBL/GenBank/DDBJ databases">
        <authorList>
            <person name="Laetsch R D."/>
            <person name="Stevens L."/>
            <person name="Kumar S."/>
            <person name="Blaxter L. M."/>
        </authorList>
    </citation>
    <scope>NUCLEOTIDE SEQUENCE [LARGE SCALE GENOMIC DNA]</scope>
</reference>
<organism evidence="2 3">
    <name type="scientific">Caenorhabditis bovis</name>
    <dbReference type="NCBI Taxonomy" id="2654633"/>
    <lineage>
        <taxon>Eukaryota</taxon>
        <taxon>Metazoa</taxon>
        <taxon>Ecdysozoa</taxon>
        <taxon>Nematoda</taxon>
        <taxon>Chromadorea</taxon>
        <taxon>Rhabditida</taxon>
        <taxon>Rhabditina</taxon>
        <taxon>Rhabditomorpha</taxon>
        <taxon>Rhabditoidea</taxon>
        <taxon>Rhabditidae</taxon>
        <taxon>Peloderinae</taxon>
        <taxon>Caenorhabditis</taxon>
    </lineage>
</organism>
<evidence type="ECO:0000256" key="1">
    <source>
        <dbReference type="SAM" id="MobiDB-lite"/>
    </source>
</evidence>
<feature type="region of interest" description="Disordered" evidence="1">
    <location>
        <begin position="309"/>
        <end position="352"/>
    </location>
</feature>
<evidence type="ECO:0008006" key="4">
    <source>
        <dbReference type="Google" id="ProtNLM"/>
    </source>
</evidence>